<dbReference type="Proteomes" id="UP001070352">
    <property type="component" value="Unassembled WGS sequence"/>
</dbReference>
<comment type="caution">
    <text evidence="1">The sequence shown here is derived from an EMBL/GenBank/DDBJ whole genome shotgun (WGS) entry which is preliminary data.</text>
</comment>
<name>A0A9Q4DL29_BACSC</name>
<evidence type="ECO:0000313" key="2">
    <source>
        <dbReference type="Proteomes" id="UP001070352"/>
    </source>
</evidence>
<dbReference type="AlphaFoldDB" id="A0A9Q4DL29"/>
<protein>
    <submittedName>
        <fullName evidence="1">Uncharacterized protein</fullName>
    </submittedName>
</protein>
<evidence type="ECO:0000313" key="1">
    <source>
        <dbReference type="EMBL" id="MCY8119575.1"/>
    </source>
</evidence>
<accession>A0A9Q4DL29</accession>
<reference evidence="1" key="1">
    <citation type="submission" date="2022-02" db="EMBL/GenBank/DDBJ databases">
        <title>Crop Bioprotection Bacillus Genome Sequencing.</title>
        <authorList>
            <person name="Dunlap C."/>
        </authorList>
    </citation>
    <scope>NUCLEOTIDE SEQUENCE</scope>
    <source>
        <strain evidence="1">M18B4</strain>
    </source>
</reference>
<organism evidence="1 2">
    <name type="scientific">Bacillus spizizenii</name>
    <name type="common">Bacillus subtilis subsp. spizizenii</name>
    <dbReference type="NCBI Taxonomy" id="96241"/>
    <lineage>
        <taxon>Bacteria</taxon>
        <taxon>Bacillati</taxon>
        <taxon>Bacillota</taxon>
        <taxon>Bacilli</taxon>
        <taxon>Bacillales</taxon>
        <taxon>Bacillaceae</taxon>
        <taxon>Bacillus</taxon>
    </lineage>
</organism>
<dbReference type="EMBL" id="JALANJ010000003">
    <property type="protein sequence ID" value="MCY8119575.1"/>
    <property type="molecule type" value="Genomic_DNA"/>
</dbReference>
<gene>
    <name evidence="1" type="ORF">MOC45_02975</name>
</gene>
<sequence>MTKDQISTMSVYYTEKYGTPTSSSDAISKLVAMYRDLFDEIPKQEVKEGIAEYYRILCSRELDAYIWIAECLHVTAKKEKQKRTFGYCVGMLRSWMKNGFGHIPNQEEDELVDYFQEVTGFEVKHQARSVIQNLMGKYGIIKVTRMIGNLENASDLGLVLMLHLKELMDNEYSTDVLSESDKANSSM</sequence>
<proteinExistence type="predicted"/>